<gene>
    <name evidence="10" type="ORF">METZ01_LOCUS7692</name>
</gene>
<accession>A0A381NLX6</accession>
<dbReference type="SUPFAM" id="SSF56037">
    <property type="entry name" value="PheT/TilS domain"/>
    <property type="match status" value="1"/>
</dbReference>
<dbReference type="SMART" id="SM00977">
    <property type="entry name" value="TilS_C"/>
    <property type="match status" value="1"/>
</dbReference>
<dbReference type="PANTHER" id="PTHR43033">
    <property type="entry name" value="TRNA(ILE)-LYSIDINE SYNTHASE-RELATED"/>
    <property type="match status" value="1"/>
</dbReference>
<evidence type="ECO:0000256" key="4">
    <source>
        <dbReference type="ARBA" id="ARBA00022598"/>
    </source>
</evidence>
<dbReference type="CDD" id="cd01992">
    <property type="entry name" value="TilS_N"/>
    <property type="match status" value="1"/>
</dbReference>
<evidence type="ECO:0000256" key="3">
    <source>
        <dbReference type="ARBA" id="ARBA00022490"/>
    </source>
</evidence>
<keyword evidence="6" id="KW-0547">Nucleotide-binding</keyword>
<comment type="subcellular location">
    <subcellularLocation>
        <location evidence="1">Cytoplasm</location>
    </subcellularLocation>
</comment>
<keyword evidence="7" id="KW-0067">ATP-binding</keyword>
<evidence type="ECO:0000259" key="9">
    <source>
        <dbReference type="SMART" id="SM00977"/>
    </source>
</evidence>
<dbReference type="GO" id="GO:0005524">
    <property type="term" value="F:ATP binding"/>
    <property type="evidence" value="ECO:0007669"/>
    <property type="project" value="UniProtKB-KW"/>
</dbReference>
<dbReference type="Gene3D" id="3.40.50.620">
    <property type="entry name" value="HUPs"/>
    <property type="match status" value="1"/>
</dbReference>
<evidence type="ECO:0000256" key="7">
    <source>
        <dbReference type="ARBA" id="ARBA00022840"/>
    </source>
</evidence>
<sequence length="456" mass="53624">MKQFTNSYFCIMKTNSLNKIFISFFSDNNIDLETSKFLLAVSGGIDSMVMLDLFKKNNLSFSVCTCDFSLRGKESLGDCLLVEKICKKNNIIFYSKKFNTKKYAKENNISIQMAARELRYNWFNKIMKKNNYDFLSTAHHNDDNFETILFNFIKTTGYKGLSGIPYKKNFIIRPLLKSGKNLLVDYSKKNGLSWRKDSSNDDIIYLRNNLRKKIIPLLKEINPSLEKSVIDTANRLSKAQVFIKNEIENFKNKYLLERENIIILNKGEWIKNENFDILIYDILEEYGFNFFQIELILSACRNNKIKKFISNKYILYTERESLNIKSINLKYHYYGKFNSLKDIRVSDLNIKVKKYSINKLLLNNSLKNAQIDYSKVLFPITIRNYRKGETFVPLGMNKNKKISDFLSDNKISKIDRMKQCVIKDSNKNIIWVVGYQIHNSYRITRKTSTVMDLQII</sequence>
<dbReference type="GO" id="GO:0032267">
    <property type="term" value="F:tRNA(Ile)-lysidine synthase activity"/>
    <property type="evidence" value="ECO:0007669"/>
    <property type="project" value="UniProtKB-EC"/>
</dbReference>
<evidence type="ECO:0000256" key="6">
    <source>
        <dbReference type="ARBA" id="ARBA00022741"/>
    </source>
</evidence>
<dbReference type="GO" id="GO:0005737">
    <property type="term" value="C:cytoplasm"/>
    <property type="evidence" value="ECO:0007669"/>
    <property type="project" value="UniProtKB-SubCell"/>
</dbReference>
<dbReference type="InterPro" id="IPR012795">
    <property type="entry name" value="tRNA_Ile_lys_synt_N"/>
</dbReference>
<protein>
    <recommendedName>
        <fullName evidence="2">tRNA(Ile)-lysidine synthetase</fullName>
        <ecNumber evidence="2">6.3.4.19</ecNumber>
    </recommendedName>
</protein>
<dbReference type="NCBIfam" id="TIGR02433">
    <property type="entry name" value="lysidine_TilS_C"/>
    <property type="match status" value="1"/>
</dbReference>
<proteinExistence type="inferred from homology"/>
<feature type="domain" description="Lysidine-tRNA(Ile) synthetase C-terminal" evidence="9">
    <location>
        <begin position="380"/>
        <end position="453"/>
    </location>
</feature>
<comment type="catalytic activity">
    <reaction evidence="8">
        <text>cytidine(34) in tRNA(Ile2) + L-lysine + ATP = lysidine(34) in tRNA(Ile2) + AMP + diphosphate + H(+)</text>
        <dbReference type="Rhea" id="RHEA:43744"/>
        <dbReference type="Rhea" id="RHEA-COMP:10625"/>
        <dbReference type="Rhea" id="RHEA-COMP:10670"/>
        <dbReference type="ChEBI" id="CHEBI:15378"/>
        <dbReference type="ChEBI" id="CHEBI:30616"/>
        <dbReference type="ChEBI" id="CHEBI:32551"/>
        <dbReference type="ChEBI" id="CHEBI:33019"/>
        <dbReference type="ChEBI" id="CHEBI:82748"/>
        <dbReference type="ChEBI" id="CHEBI:83665"/>
        <dbReference type="ChEBI" id="CHEBI:456215"/>
        <dbReference type="EC" id="6.3.4.19"/>
    </reaction>
</comment>
<evidence type="ECO:0000256" key="1">
    <source>
        <dbReference type="ARBA" id="ARBA00004496"/>
    </source>
</evidence>
<evidence type="ECO:0000256" key="2">
    <source>
        <dbReference type="ARBA" id="ARBA00013267"/>
    </source>
</evidence>
<dbReference type="EMBL" id="UINC01000410">
    <property type="protein sequence ID" value="SUZ54838.1"/>
    <property type="molecule type" value="Genomic_DNA"/>
</dbReference>
<dbReference type="EC" id="6.3.4.19" evidence="2"/>
<dbReference type="HAMAP" id="MF_01161">
    <property type="entry name" value="tRNA_Ile_lys_synt"/>
    <property type="match status" value="1"/>
</dbReference>
<evidence type="ECO:0000256" key="5">
    <source>
        <dbReference type="ARBA" id="ARBA00022694"/>
    </source>
</evidence>
<dbReference type="SUPFAM" id="SSF52402">
    <property type="entry name" value="Adenine nucleotide alpha hydrolases-like"/>
    <property type="match status" value="1"/>
</dbReference>
<dbReference type="NCBIfam" id="TIGR02432">
    <property type="entry name" value="lysidine_TilS_N"/>
    <property type="match status" value="1"/>
</dbReference>
<evidence type="ECO:0000313" key="10">
    <source>
        <dbReference type="EMBL" id="SUZ54838.1"/>
    </source>
</evidence>
<evidence type="ECO:0000256" key="8">
    <source>
        <dbReference type="ARBA" id="ARBA00048539"/>
    </source>
</evidence>
<reference evidence="10" key="1">
    <citation type="submission" date="2018-05" db="EMBL/GenBank/DDBJ databases">
        <authorList>
            <person name="Lanie J.A."/>
            <person name="Ng W.-L."/>
            <person name="Kazmierczak K.M."/>
            <person name="Andrzejewski T.M."/>
            <person name="Davidsen T.M."/>
            <person name="Wayne K.J."/>
            <person name="Tettelin H."/>
            <person name="Glass J.I."/>
            <person name="Rusch D."/>
            <person name="Podicherti R."/>
            <person name="Tsui H.-C.T."/>
            <person name="Winkler M.E."/>
        </authorList>
    </citation>
    <scope>NUCLEOTIDE SEQUENCE</scope>
</reference>
<dbReference type="PANTHER" id="PTHR43033:SF1">
    <property type="entry name" value="TRNA(ILE)-LYSIDINE SYNTHASE-RELATED"/>
    <property type="match status" value="1"/>
</dbReference>
<dbReference type="InterPro" id="IPR011063">
    <property type="entry name" value="TilS/TtcA_N"/>
</dbReference>
<organism evidence="10">
    <name type="scientific">marine metagenome</name>
    <dbReference type="NCBI Taxonomy" id="408172"/>
    <lineage>
        <taxon>unclassified sequences</taxon>
        <taxon>metagenomes</taxon>
        <taxon>ecological metagenomes</taxon>
    </lineage>
</organism>
<dbReference type="Pfam" id="PF11734">
    <property type="entry name" value="TilS_C"/>
    <property type="match status" value="1"/>
</dbReference>
<keyword evidence="5" id="KW-0819">tRNA processing</keyword>
<keyword evidence="3" id="KW-0963">Cytoplasm</keyword>
<dbReference type="Pfam" id="PF01171">
    <property type="entry name" value="ATP_bind_3"/>
    <property type="match status" value="1"/>
</dbReference>
<keyword evidence="4" id="KW-0436">Ligase</keyword>
<name>A0A381NLX6_9ZZZZ</name>
<dbReference type="InterPro" id="IPR014729">
    <property type="entry name" value="Rossmann-like_a/b/a_fold"/>
</dbReference>
<dbReference type="GO" id="GO:0008033">
    <property type="term" value="P:tRNA processing"/>
    <property type="evidence" value="ECO:0007669"/>
    <property type="project" value="UniProtKB-KW"/>
</dbReference>
<dbReference type="InterPro" id="IPR012094">
    <property type="entry name" value="tRNA_Ile_lys_synt"/>
</dbReference>
<dbReference type="AlphaFoldDB" id="A0A381NLX6"/>
<dbReference type="InterPro" id="IPR012796">
    <property type="entry name" value="Lysidine-tRNA-synth_C"/>
</dbReference>